<dbReference type="InParanoid" id="A0A2G5FAI2"/>
<dbReference type="Proteomes" id="UP000230069">
    <property type="component" value="Unassembled WGS sequence"/>
</dbReference>
<dbReference type="STRING" id="218851.A0A2G5FAI2"/>
<keyword evidence="2" id="KW-0812">Transmembrane</keyword>
<keyword evidence="2" id="KW-0472">Membrane</keyword>
<accession>A0A2G5FAI2</accession>
<gene>
    <name evidence="3" type="ORF">AQUCO_00100476v1</name>
</gene>
<dbReference type="GO" id="GO:0031418">
    <property type="term" value="F:L-ascorbic acid binding"/>
    <property type="evidence" value="ECO:0007669"/>
    <property type="project" value="UniProtKB-KW"/>
</dbReference>
<organism evidence="3 4">
    <name type="scientific">Aquilegia coerulea</name>
    <name type="common">Rocky mountain columbine</name>
    <dbReference type="NCBI Taxonomy" id="218851"/>
    <lineage>
        <taxon>Eukaryota</taxon>
        <taxon>Viridiplantae</taxon>
        <taxon>Streptophyta</taxon>
        <taxon>Embryophyta</taxon>
        <taxon>Tracheophyta</taxon>
        <taxon>Spermatophyta</taxon>
        <taxon>Magnoliopsida</taxon>
        <taxon>Ranunculales</taxon>
        <taxon>Ranunculaceae</taxon>
        <taxon>Thalictroideae</taxon>
        <taxon>Aquilegia</taxon>
    </lineage>
</organism>
<evidence type="ECO:0000313" key="3">
    <source>
        <dbReference type="EMBL" id="PIA65023.1"/>
    </source>
</evidence>
<feature type="transmembrane region" description="Helical" evidence="2">
    <location>
        <begin position="62"/>
        <end position="85"/>
    </location>
</feature>
<dbReference type="OrthoDB" id="1736837at2759"/>
<proteinExistence type="predicted"/>
<evidence type="ECO:0000256" key="1">
    <source>
        <dbReference type="ARBA" id="ARBA00022896"/>
    </source>
</evidence>
<protein>
    <submittedName>
        <fullName evidence="3">Uncharacterized protein</fullName>
    </submittedName>
</protein>
<keyword evidence="2" id="KW-1133">Transmembrane helix</keyword>
<dbReference type="AlphaFoldDB" id="A0A2G5FAI2"/>
<evidence type="ECO:0000256" key="2">
    <source>
        <dbReference type="SAM" id="Phobius"/>
    </source>
</evidence>
<sequence length="103" mass="11826">MHKYSVVLDDFGLEPMLEKLMDDFIRPMSRVFFPEVGGAILDSHHGFVVEYGRDKDVGLGNFLVGTFVSPLFIICLFCVFSELMYSCCPFKHNCMMIMKCRLV</sequence>
<dbReference type="EMBL" id="KZ305018">
    <property type="protein sequence ID" value="PIA65023.1"/>
    <property type="molecule type" value="Genomic_DNA"/>
</dbReference>
<evidence type="ECO:0000313" key="4">
    <source>
        <dbReference type="Proteomes" id="UP000230069"/>
    </source>
</evidence>
<name>A0A2G5FAI2_AQUCA</name>
<keyword evidence="1" id="KW-0847">Vitamin C</keyword>
<dbReference type="Pfam" id="PF25238">
    <property type="entry name" value="OGFOD2-like"/>
    <property type="match status" value="1"/>
</dbReference>
<reference evidence="3 4" key="1">
    <citation type="submission" date="2017-09" db="EMBL/GenBank/DDBJ databases">
        <title>WGS assembly of Aquilegia coerulea Goldsmith.</title>
        <authorList>
            <person name="Hodges S."/>
            <person name="Kramer E."/>
            <person name="Nordborg M."/>
            <person name="Tomkins J."/>
            <person name="Borevitz J."/>
            <person name="Derieg N."/>
            <person name="Yan J."/>
            <person name="Mihaltcheva S."/>
            <person name="Hayes R.D."/>
            <person name="Rokhsar D."/>
        </authorList>
    </citation>
    <scope>NUCLEOTIDE SEQUENCE [LARGE SCALE GENOMIC DNA]</scope>
    <source>
        <strain evidence="4">cv. Goldsmith</strain>
    </source>
</reference>
<dbReference type="PANTHER" id="PTHR24014:SF4">
    <property type="entry name" value="2-OXOGLUTARATE AND IRON-DEPENDENT OXYGENASE DOMAIN-CONTAINING PROTEIN 2"/>
    <property type="match status" value="1"/>
</dbReference>
<dbReference type="PANTHER" id="PTHR24014">
    <property type="entry name" value="2-OXOGLUTARATE AND IRON-DEPENDENT OXYGENASE DOMAIN-CONTAINING PROTEIN 2"/>
    <property type="match status" value="1"/>
</dbReference>
<keyword evidence="4" id="KW-1185">Reference proteome</keyword>